<dbReference type="InterPro" id="IPR005149">
    <property type="entry name" value="Tscrpt_reg_PadR_N"/>
</dbReference>
<comment type="caution">
    <text evidence="2">The sequence shown here is derived from an EMBL/GenBank/DDBJ whole genome shotgun (WGS) entry which is preliminary data.</text>
</comment>
<accession>A0ABQ0BUA7</accession>
<dbReference type="EMBL" id="BAABZQ010000001">
    <property type="protein sequence ID" value="GAA6500127.1"/>
    <property type="molecule type" value="Genomic_DNA"/>
</dbReference>
<keyword evidence="3" id="KW-1185">Reference proteome</keyword>
<dbReference type="PANTHER" id="PTHR43252">
    <property type="entry name" value="TRANSCRIPTIONAL REGULATOR YQJI"/>
    <property type="match status" value="1"/>
</dbReference>
<proteinExistence type="predicted"/>
<evidence type="ECO:0000313" key="2">
    <source>
        <dbReference type="EMBL" id="GAA6500127.1"/>
    </source>
</evidence>
<gene>
    <name evidence="2" type="ORF">K340107D12_29430</name>
</gene>
<evidence type="ECO:0000313" key="3">
    <source>
        <dbReference type="Proteomes" id="UP001600941"/>
    </source>
</evidence>
<evidence type="ECO:0000259" key="1">
    <source>
        <dbReference type="Pfam" id="PF03551"/>
    </source>
</evidence>
<dbReference type="Gene3D" id="1.10.10.10">
    <property type="entry name" value="Winged helix-like DNA-binding domain superfamily/Winged helix DNA-binding domain"/>
    <property type="match status" value="1"/>
</dbReference>
<sequence>MTKLLVLGLLEERPMSGYDIQQKISMADAERWGGVLVGSIYHALKKLEQDNYIEIADVEYTGHRQKAVYKITDKGTAYLQSLIFDALGASSVLYPTTLYSGLSLIDKIPRENARQALESQKEKLQMEYSELKQGEKSNENANEPISPISRITIENMFAIIRRQQQFIEEILRVLEDESQ</sequence>
<organism evidence="2 3">
    <name type="scientific">Blautia parvula</name>
    <dbReference type="NCBI Taxonomy" id="2877527"/>
    <lineage>
        <taxon>Bacteria</taxon>
        <taxon>Bacillati</taxon>
        <taxon>Bacillota</taxon>
        <taxon>Clostridia</taxon>
        <taxon>Lachnospirales</taxon>
        <taxon>Lachnospiraceae</taxon>
        <taxon>Blautia</taxon>
    </lineage>
</organism>
<dbReference type="InterPro" id="IPR036390">
    <property type="entry name" value="WH_DNA-bd_sf"/>
</dbReference>
<dbReference type="Pfam" id="PF03551">
    <property type="entry name" value="PadR"/>
    <property type="match status" value="1"/>
</dbReference>
<dbReference type="Proteomes" id="UP001600941">
    <property type="component" value="Unassembled WGS sequence"/>
</dbReference>
<name>A0ABQ0BUA7_9FIRM</name>
<dbReference type="SUPFAM" id="SSF46785">
    <property type="entry name" value="Winged helix' DNA-binding domain"/>
    <property type="match status" value="1"/>
</dbReference>
<dbReference type="InterPro" id="IPR036388">
    <property type="entry name" value="WH-like_DNA-bd_sf"/>
</dbReference>
<protein>
    <submittedName>
        <fullName evidence="2">PadR family transcriptional regulator</fullName>
    </submittedName>
</protein>
<dbReference type="PANTHER" id="PTHR43252:SF7">
    <property type="entry name" value="TRANSCRIPTIONAL REGULATOR YQJI"/>
    <property type="match status" value="1"/>
</dbReference>
<dbReference type="RefSeq" id="WP_227210481.1">
    <property type="nucleotide sequence ID" value="NZ_BAABZQ010000001.1"/>
</dbReference>
<feature type="domain" description="Transcription regulator PadR N-terminal" evidence="1">
    <location>
        <begin position="6"/>
        <end position="80"/>
    </location>
</feature>
<reference evidence="2 3" key="1">
    <citation type="submission" date="2024-04" db="EMBL/GenBank/DDBJ databases">
        <title>Defined microbial consortia suppress multidrug-resistant proinflammatory Enterobacteriaceae via ecological control.</title>
        <authorList>
            <person name="Furuichi M."/>
            <person name="Kawaguchi T."/>
            <person name="Pust M."/>
            <person name="Yasuma K."/>
            <person name="Plichta D."/>
            <person name="Hasegawa N."/>
            <person name="Ohya T."/>
            <person name="Bhattarai S."/>
            <person name="Sasajima S."/>
            <person name="Aoto Y."/>
            <person name="Tuganbaev T."/>
            <person name="Yaginuma M."/>
            <person name="Ueda M."/>
            <person name="Okahashi N."/>
            <person name="Amafuji K."/>
            <person name="Kiridooshi Y."/>
            <person name="Sugita K."/>
            <person name="Strazar M."/>
            <person name="Skelly A."/>
            <person name="Suda W."/>
            <person name="Hattori M."/>
            <person name="Nakamoto N."/>
            <person name="Caballero S."/>
            <person name="Norman J."/>
            <person name="Olle B."/>
            <person name="Tanoue T."/>
            <person name="Arita M."/>
            <person name="Bucci V."/>
            <person name="Atarashi K."/>
            <person name="Xavier R."/>
            <person name="Honda K."/>
        </authorList>
    </citation>
    <scope>NUCLEOTIDE SEQUENCE [LARGE SCALE GENOMIC DNA]</scope>
    <source>
        <strain evidence="3">k34-0107-D12</strain>
    </source>
</reference>